<dbReference type="AlphaFoldDB" id="A0A139NUS1"/>
<protein>
    <submittedName>
        <fullName evidence="1">Phage protein</fullName>
    </submittedName>
</protein>
<evidence type="ECO:0000313" key="2">
    <source>
        <dbReference type="Proteomes" id="UP000070497"/>
    </source>
</evidence>
<comment type="caution">
    <text evidence="1">The sequence shown here is derived from an EMBL/GenBank/DDBJ whole genome shotgun (WGS) entry which is preliminary data.</text>
</comment>
<sequence length="287" mass="32583">MDLLITHANAETKLSQLGIYNIKIEDSTPSIEVDRRTVKGRGGYIHDGLTLRQKTIKVSGRLAVASLLAFMEKQDELAGWLYGDEPYFITKMHPVQDDLYEFELPGAKTGDLNLLDIPHTPWKYRYKVHLNREIEFAFIGKSEAGLKYDVSFEFVTAEIPYGETVPRDVVLTGGVIPYSGTAALSQLEVPYVVELTASASQTSFFLEIDGRRWGYNHTSTPIKEGDKLRLSGVENVIYKGMALPDLNINIRTNYEYFIIRPNPQKQVRYSTDFRGTIKILGFKELYK</sequence>
<reference evidence="1 2" key="1">
    <citation type="submission" date="2016-01" db="EMBL/GenBank/DDBJ databases">
        <title>Highly variable Streptococcus oralis are common among viridans streptococci isolated from primates.</title>
        <authorList>
            <person name="Denapaite D."/>
            <person name="Rieger M."/>
            <person name="Koendgen S."/>
            <person name="Brueckner R."/>
            <person name="Ochigava I."/>
            <person name="Kappeler P."/>
            <person name="Maetz-Rensing K."/>
            <person name="Leendertz F."/>
            <person name="Hakenbeck R."/>
        </authorList>
    </citation>
    <scope>NUCLEOTIDE SEQUENCE [LARGE SCALE GENOMIC DNA]</scope>
    <source>
        <strain evidence="1 2">DD14</strain>
    </source>
</reference>
<organism evidence="1 2">
    <name type="scientific">Streptococcus oralis</name>
    <dbReference type="NCBI Taxonomy" id="1303"/>
    <lineage>
        <taxon>Bacteria</taxon>
        <taxon>Bacillati</taxon>
        <taxon>Bacillota</taxon>
        <taxon>Bacilli</taxon>
        <taxon>Lactobacillales</taxon>
        <taxon>Streptococcaceae</taxon>
        <taxon>Streptococcus</taxon>
    </lineage>
</organism>
<gene>
    <name evidence="1" type="ORF">SORDD14_01695</name>
</gene>
<dbReference type="RefSeq" id="WP_061420127.1">
    <property type="nucleotide sequence ID" value="NZ_KQ969340.1"/>
</dbReference>
<dbReference type="Proteomes" id="UP000070497">
    <property type="component" value="Unassembled WGS sequence"/>
</dbReference>
<accession>A0A139NUS1</accession>
<evidence type="ECO:0000313" key="1">
    <source>
        <dbReference type="EMBL" id="KXT79593.1"/>
    </source>
</evidence>
<name>A0A139NUS1_STROR</name>
<dbReference type="PATRIC" id="fig|1303.77.peg.1882"/>
<proteinExistence type="predicted"/>
<dbReference type="EMBL" id="LQRI01000217">
    <property type="protein sequence ID" value="KXT79593.1"/>
    <property type="molecule type" value="Genomic_DNA"/>
</dbReference>